<comment type="caution">
    <text evidence="4">The sequence shown here is derived from an EMBL/GenBank/DDBJ whole genome shotgun (WGS) entry which is preliminary data.</text>
</comment>
<protein>
    <submittedName>
        <fullName evidence="4">DNA-binding response regulator</fullName>
    </submittedName>
</protein>
<evidence type="ECO:0000313" key="5">
    <source>
        <dbReference type="Proteomes" id="UP000223913"/>
    </source>
</evidence>
<feature type="modified residue" description="4-aspartylphosphate" evidence="1">
    <location>
        <position position="55"/>
    </location>
</feature>
<dbReference type="EMBL" id="PDUD01000056">
    <property type="protein sequence ID" value="PHN01360.1"/>
    <property type="molecule type" value="Genomic_DNA"/>
</dbReference>
<dbReference type="InterPro" id="IPR007492">
    <property type="entry name" value="LytTR_DNA-bd_dom"/>
</dbReference>
<dbReference type="Gene3D" id="3.40.50.2300">
    <property type="match status" value="1"/>
</dbReference>
<reference evidence="4 5" key="1">
    <citation type="submission" date="2017-10" db="EMBL/GenBank/DDBJ databases">
        <title>The draft genome sequence of Lewinella nigricans NBRC 102662.</title>
        <authorList>
            <person name="Wang K."/>
        </authorList>
    </citation>
    <scope>NUCLEOTIDE SEQUENCE [LARGE SCALE GENOMIC DNA]</scope>
    <source>
        <strain evidence="4 5">NBRC 102662</strain>
    </source>
</reference>
<name>A0A2D0MYV7_FLAN2</name>
<dbReference type="GO" id="GO:0000156">
    <property type="term" value="F:phosphorelay response regulator activity"/>
    <property type="evidence" value="ECO:0007669"/>
    <property type="project" value="InterPro"/>
</dbReference>
<dbReference type="InterPro" id="IPR011006">
    <property type="entry name" value="CheY-like_superfamily"/>
</dbReference>
<dbReference type="PANTHER" id="PTHR37299">
    <property type="entry name" value="TRANSCRIPTIONAL REGULATOR-RELATED"/>
    <property type="match status" value="1"/>
</dbReference>
<dbReference type="Gene3D" id="2.40.50.1020">
    <property type="entry name" value="LytTr DNA-binding domain"/>
    <property type="match status" value="1"/>
</dbReference>
<dbReference type="PROSITE" id="PS50930">
    <property type="entry name" value="HTH_LYTTR"/>
    <property type="match status" value="1"/>
</dbReference>
<dbReference type="SMART" id="SM00448">
    <property type="entry name" value="REC"/>
    <property type="match status" value="1"/>
</dbReference>
<feature type="domain" description="HTH LytTR-type" evidence="3">
    <location>
        <begin position="137"/>
        <end position="205"/>
    </location>
</feature>
<evidence type="ECO:0000259" key="2">
    <source>
        <dbReference type="PROSITE" id="PS50110"/>
    </source>
</evidence>
<dbReference type="OrthoDB" id="1646880at2"/>
<dbReference type="PANTHER" id="PTHR37299:SF1">
    <property type="entry name" value="STAGE 0 SPORULATION PROTEIN A HOMOLOG"/>
    <property type="match status" value="1"/>
</dbReference>
<gene>
    <name evidence="4" type="ORF">CRP01_37480</name>
</gene>
<feature type="domain" description="Response regulatory" evidence="2">
    <location>
        <begin position="4"/>
        <end position="115"/>
    </location>
</feature>
<evidence type="ECO:0000259" key="3">
    <source>
        <dbReference type="PROSITE" id="PS50930"/>
    </source>
</evidence>
<sequence>MKLQCLIVDDEPLALDLLEGHIQAMADLELAGRCANALDAGAFLRQKRVDLLFLDIQMPVLTGIDLIKTLQHRPKIILTTAYKEYAFDAFQLDAADYLLKPITFARFLKSINKVCGQLPQTAVTAAGPSPIFEEAFVYLKTEKRLVKVILKEILFIESIRDYTKVITQDQRIIAHQRISQLEEKLPEDRFLRIHRSYLINRLHVQAFSPQYVEIGEKQIPIGRQYKDRALAILMEHRL</sequence>
<dbReference type="SUPFAM" id="SSF52172">
    <property type="entry name" value="CheY-like"/>
    <property type="match status" value="1"/>
</dbReference>
<dbReference type="Proteomes" id="UP000223913">
    <property type="component" value="Unassembled WGS sequence"/>
</dbReference>
<dbReference type="SMART" id="SM00850">
    <property type="entry name" value="LytTR"/>
    <property type="match status" value="1"/>
</dbReference>
<keyword evidence="5" id="KW-1185">Reference proteome</keyword>
<dbReference type="Pfam" id="PF04397">
    <property type="entry name" value="LytTR"/>
    <property type="match status" value="1"/>
</dbReference>
<dbReference type="InterPro" id="IPR046947">
    <property type="entry name" value="LytR-like"/>
</dbReference>
<evidence type="ECO:0000256" key="1">
    <source>
        <dbReference type="PROSITE-ProRule" id="PRU00169"/>
    </source>
</evidence>
<keyword evidence="4" id="KW-0238">DNA-binding</keyword>
<evidence type="ECO:0000313" key="4">
    <source>
        <dbReference type="EMBL" id="PHN01360.1"/>
    </source>
</evidence>
<dbReference type="AlphaFoldDB" id="A0A2D0MYV7"/>
<dbReference type="RefSeq" id="WP_099155229.1">
    <property type="nucleotide sequence ID" value="NZ_PDUD01000056.1"/>
</dbReference>
<organism evidence="4 5">
    <name type="scientific">Flavilitoribacter nigricans (strain ATCC 23147 / DSM 23189 / NBRC 102662 / NCIMB 1420 / SS-2)</name>
    <name type="common">Lewinella nigricans</name>
    <dbReference type="NCBI Taxonomy" id="1122177"/>
    <lineage>
        <taxon>Bacteria</taxon>
        <taxon>Pseudomonadati</taxon>
        <taxon>Bacteroidota</taxon>
        <taxon>Saprospiria</taxon>
        <taxon>Saprospirales</taxon>
        <taxon>Lewinellaceae</taxon>
        <taxon>Flavilitoribacter</taxon>
    </lineage>
</organism>
<dbReference type="Pfam" id="PF00072">
    <property type="entry name" value="Response_reg"/>
    <property type="match status" value="1"/>
</dbReference>
<keyword evidence="1" id="KW-0597">Phosphoprotein</keyword>
<dbReference type="InterPro" id="IPR001789">
    <property type="entry name" value="Sig_transdc_resp-reg_receiver"/>
</dbReference>
<dbReference type="GO" id="GO:0003677">
    <property type="term" value="F:DNA binding"/>
    <property type="evidence" value="ECO:0007669"/>
    <property type="project" value="UniProtKB-KW"/>
</dbReference>
<accession>A0A2D0MYV7</accession>
<proteinExistence type="predicted"/>
<dbReference type="PROSITE" id="PS50110">
    <property type="entry name" value="RESPONSE_REGULATORY"/>
    <property type="match status" value="1"/>
</dbReference>